<evidence type="ECO:0000313" key="1">
    <source>
        <dbReference type="EMBL" id="SBS81093.1"/>
    </source>
</evidence>
<gene>
    <name evidence="1" type="ORF">POVCU1_004660</name>
</gene>
<organism evidence="1 2">
    <name type="scientific">Plasmodium ovale curtisi</name>
    <dbReference type="NCBI Taxonomy" id="864141"/>
    <lineage>
        <taxon>Eukaryota</taxon>
        <taxon>Sar</taxon>
        <taxon>Alveolata</taxon>
        <taxon>Apicomplexa</taxon>
        <taxon>Aconoidasida</taxon>
        <taxon>Haemosporida</taxon>
        <taxon>Plasmodiidae</taxon>
        <taxon>Plasmodium</taxon>
        <taxon>Plasmodium (Plasmodium)</taxon>
    </lineage>
</organism>
<reference evidence="2" key="1">
    <citation type="submission" date="2016-05" db="EMBL/GenBank/DDBJ databases">
        <authorList>
            <person name="Naeem Raeece"/>
        </authorList>
    </citation>
    <scope>NUCLEOTIDE SEQUENCE [LARGE SCALE GENOMIC DNA]</scope>
</reference>
<evidence type="ECO:0000313" key="2">
    <source>
        <dbReference type="Proteomes" id="UP000078546"/>
    </source>
</evidence>
<proteinExistence type="predicted"/>
<protein>
    <submittedName>
        <fullName evidence="1">Uncharacterized protein</fullName>
    </submittedName>
</protein>
<dbReference type="AlphaFoldDB" id="A0A1A8VKL1"/>
<dbReference type="EMBL" id="FLQV01000091">
    <property type="protein sequence ID" value="SBS81093.1"/>
    <property type="molecule type" value="Genomic_DNA"/>
</dbReference>
<dbReference type="Proteomes" id="UP000078546">
    <property type="component" value="Unassembled WGS sequence"/>
</dbReference>
<sequence length="72" mass="8566">MRKRVYLPSPPILFGFVWFTSRHVTSVITTSTILHEQVRLKGEKGRSIKVREEFEDYLKFSICLRRSRFCMG</sequence>
<accession>A0A1A8VKL1</accession>
<name>A0A1A8VKL1_PLAOA</name>